<evidence type="ECO:0008006" key="3">
    <source>
        <dbReference type="Google" id="ProtNLM"/>
    </source>
</evidence>
<dbReference type="RefSeq" id="WP_074264527.1">
    <property type="nucleotide sequence ID" value="NZ_FSRM01000001.1"/>
</dbReference>
<proteinExistence type="predicted"/>
<reference evidence="1 2" key="1">
    <citation type="submission" date="2016-11" db="EMBL/GenBank/DDBJ databases">
        <authorList>
            <person name="Jaros S."/>
            <person name="Januszkiewicz K."/>
            <person name="Wedrychowicz H."/>
        </authorList>
    </citation>
    <scope>NUCLEOTIDE SEQUENCE [LARGE SCALE GENOMIC DNA]</scope>
    <source>
        <strain evidence="1 2">GAS86</strain>
    </source>
</reference>
<dbReference type="AlphaFoldDB" id="A0A1N6GLY7"/>
<accession>A0A1N6GLY7</accession>
<evidence type="ECO:0000313" key="1">
    <source>
        <dbReference type="EMBL" id="SIO08497.1"/>
    </source>
</evidence>
<name>A0A1N6GLY7_9BURK</name>
<protein>
    <recommendedName>
        <fullName evidence="3">NlpC/P60 family protein</fullName>
    </recommendedName>
</protein>
<gene>
    <name evidence="1" type="ORF">SAMN05444168_2508</name>
</gene>
<sequence length="195" mass="21352">MNSPIAFKAAEQTMWRLVQRYTGRVGYRRGVKSEGLSLSPPVIDCSGWTTLLLTQAMQAENEAAARAVFSADDMLALHAWSDRIIEEIGTRTGFILEARKITADTFPRYATIGLKMGEPEWANNHPRSRGITHIVQVVCSPEDGAQFVSESYGGSVSPGISLTPLTGWLASSENHLRAGEMWVVDPFRLASKAQG</sequence>
<dbReference type="Proteomes" id="UP000184693">
    <property type="component" value="Unassembled WGS sequence"/>
</dbReference>
<evidence type="ECO:0000313" key="2">
    <source>
        <dbReference type="Proteomes" id="UP000184693"/>
    </source>
</evidence>
<organism evidence="1 2">
    <name type="scientific">Paraburkholderia phenazinium</name>
    <dbReference type="NCBI Taxonomy" id="60549"/>
    <lineage>
        <taxon>Bacteria</taxon>
        <taxon>Pseudomonadati</taxon>
        <taxon>Pseudomonadota</taxon>
        <taxon>Betaproteobacteria</taxon>
        <taxon>Burkholderiales</taxon>
        <taxon>Burkholderiaceae</taxon>
        <taxon>Paraburkholderia</taxon>
    </lineage>
</organism>
<dbReference type="OrthoDB" id="9091181at2"/>
<dbReference type="EMBL" id="FSRM01000001">
    <property type="protein sequence ID" value="SIO08497.1"/>
    <property type="molecule type" value="Genomic_DNA"/>
</dbReference>